<dbReference type="AlphaFoldDB" id="A0A3N0Y791"/>
<evidence type="ECO:0000256" key="1">
    <source>
        <dbReference type="SAM" id="Phobius"/>
    </source>
</evidence>
<reference evidence="2 3" key="1">
    <citation type="submission" date="2018-10" db="EMBL/GenBank/DDBJ databases">
        <title>Genome assembly for a Yunnan-Guizhou Plateau 3E fish, Anabarilius grahami (Regan), and its evolutionary and genetic applications.</title>
        <authorList>
            <person name="Jiang W."/>
        </authorList>
    </citation>
    <scope>NUCLEOTIDE SEQUENCE [LARGE SCALE GENOMIC DNA]</scope>
    <source>
        <strain evidence="2">AG-KIZ</strain>
        <tissue evidence="2">Muscle</tissue>
    </source>
</reference>
<protein>
    <submittedName>
        <fullName evidence="2">Uncharacterized protein</fullName>
    </submittedName>
</protein>
<evidence type="ECO:0000313" key="3">
    <source>
        <dbReference type="Proteomes" id="UP000281406"/>
    </source>
</evidence>
<evidence type="ECO:0000313" key="2">
    <source>
        <dbReference type="EMBL" id="ROL42073.1"/>
    </source>
</evidence>
<comment type="caution">
    <text evidence="2">The sequence shown here is derived from an EMBL/GenBank/DDBJ whole genome shotgun (WGS) entry which is preliminary data.</text>
</comment>
<dbReference type="Proteomes" id="UP000281406">
    <property type="component" value="Unassembled WGS sequence"/>
</dbReference>
<organism evidence="2 3">
    <name type="scientific">Anabarilius grahami</name>
    <name type="common">Kanglang fish</name>
    <name type="synonym">Barilius grahami</name>
    <dbReference type="NCBI Taxonomy" id="495550"/>
    <lineage>
        <taxon>Eukaryota</taxon>
        <taxon>Metazoa</taxon>
        <taxon>Chordata</taxon>
        <taxon>Craniata</taxon>
        <taxon>Vertebrata</taxon>
        <taxon>Euteleostomi</taxon>
        <taxon>Actinopterygii</taxon>
        <taxon>Neopterygii</taxon>
        <taxon>Teleostei</taxon>
        <taxon>Ostariophysi</taxon>
        <taxon>Cypriniformes</taxon>
        <taxon>Xenocyprididae</taxon>
        <taxon>Xenocypridinae</taxon>
        <taxon>Xenocypridinae incertae sedis</taxon>
        <taxon>Anabarilius</taxon>
    </lineage>
</organism>
<feature type="transmembrane region" description="Helical" evidence="1">
    <location>
        <begin position="41"/>
        <end position="68"/>
    </location>
</feature>
<accession>A0A3N0Y791</accession>
<proteinExistence type="predicted"/>
<keyword evidence="3" id="KW-1185">Reference proteome</keyword>
<keyword evidence="1" id="KW-1133">Transmembrane helix</keyword>
<name>A0A3N0Y791_ANAGA</name>
<keyword evidence="1" id="KW-0472">Membrane</keyword>
<dbReference type="EMBL" id="RJVU01050431">
    <property type="protein sequence ID" value="ROL42073.1"/>
    <property type="molecule type" value="Genomic_DNA"/>
</dbReference>
<gene>
    <name evidence="2" type="ORF">DPX16_19520</name>
</gene>
<sequence length="159" mass="16398">MHAAILAEGSGAAAMMGRDSGMAAMMERVSGSEISHTLGSSLAGSIVTIGIGNAVLLGVGVSLTALMVKLQPLSIRIFMRYSVKLWPAKSIFTAAIIGSGITVTTEVGSDVRSIFRCDFLGHVGPLVAILEELDELMSARVTRAQGGVDGIHKGVSEGI</sequence>
<keyword evidence="1" id="KW-0812">Transmembrane</keyword>